<dbReference type="Pfam" id="PF19040">
    <property type="entry name" value="SGNH"/>
    <property type="match status" value="1"/>
</dbReference>
<dbReference type="InterPro" id="IPR043968">
    <property type="entry name" value="SGNH"/>
</dbReference>
<evidence type="ECO:0000256" key="1">
    <source>
        <dbReference type="SAM" id="MobiDB-lite"/>
    </source>
</evidence>
<evidence type="ECO:0000259" key="3">
    <source>
        <dbReference type="Pfam" id="PF19040"/>
    </source>
</evidence>
<evidence type="ECO:0000313" key="5">
    <source>
        <dbReference type="EMBL" id="QOK23100.1"/>
    </source>
</evidence>
<feature type="chain" id="PRO_5033277293" description="SGNH domain-containing protein" evidence="2">
    <location>
        <begin position="30"/>
        <end position="151"/>
    </location>
</feature>
<name>A0A1L3MDC6_9MICO</name>
<reference evidence="4 6" key="1">
    <citation type="submission" date="2015-11" db="EMBL/GenBank/DDBJ databases">
        <authorList>
            <person name="Zhang Y."/>
            <person name="Guo Z."/>
        </authorList>
    </citation>
    <scope>NUCLEOTIDE SEQUENCE [LARGE SCALE GENOMIC DNA]</scope>
    <source>
        <strain evidence="4 6">YFY001</strain>
    </source>
</reference>
<feature type="signal peptide" evidence="2">
    <location>
        <begin position="1"/>
        <end position="29"/>
    </location>
</feature>
<dbReference type="AlphaFoldDB" id="A0A1L3MDC6"/>
<dbReference type="EMBL" id="CP062789">
    <property type="protein sequence ID" value="QOK23100.1"/>
    <property type="molecule type" value="Genomic_DNA"/>
</dbReference>
<feature type="compositionally biased region" description="Low complexity" evidence="1">
    <location>
        <begin position="34"/>
        <end position="45"/>
    </location>
</feature>
<proteinExistence type="predicted"/>
<keyword evidence="6" id="KW-1185">Reference proteome</keyword>
<evidence type="ECO:0000256" key="2">
    <source>
        <dbReference type="SAM" id="SignalP"/>
    </source>
</evidence>
<evidence type="ECO:0000313" key="7">
    <source>
        <dbReference type="Proteomes" id="UP000593998"/>
    </source>
</evidence>
<keyword evidence="2" id="KW-0732">Signal</keyword>
<sequence>MSRCRLTARSCLALLAAALLLVGCGASDAGEGTGTSSSNTSSPTGQASASGQPRARASAPECVAKHRDDTDACILDSAEGMGTPAMRAAAERARAATLVDLTDVVCPGGTCRPVFGNVLVQRDGSHLTDTFVRAAAPALEAPLRDLVTGSR</sequence>
<evidence type="ECO:0000313" key="4">
    <source>
        <dbReference type="EMBL" id="APH00320.1"/>
    </source>
</evidence>
<protein>
    <recommendedName>
        <fullName evidence="3">SGNH domain-containing protein</fullName>
    </recommendedName>
</protein>
<evidence type="ECO:0000313" key="6">
    <source>
        <dbReference type="Proteomes" id="UP000182938"/>
    </source>
</evidence>
<gene>
    <name evidence="4" type="ORF">ASJ30_01215</name>
    <name evidence="5" type="ORF">IGS73_01225</name>
</gene>
<dbReference type="Proteomes" id="UP000593998">
    <property type="component" value="Chromosome"/>
</dbReference>
<accession>A0A1L3MDC6</accession>
<reference evidence="5 7" key="2">
    <citation type="submission" date="2020-10" db="EMBL/GenBank/DDBJ databases">
        <title>Janibacter indicus TT2 genome sequence.</title>
        <authorList>
            <person name="Lee K."/>
            <person name="Ganzorig M."/>
        </authorList>
    </citation>
    <scope>NUCLEOTIDE SEQUENCE [LARGE SCALE GENOMIC DNA]</scope>
    <source>
        <strain evidence="5 7">TT2</strain>
    </source>
</reference>
<organism evidence="4 6">
    <name type="scientific">Janibacter indicus</name>
    <dbReference type="NCBI Taxonomy" id="857417"/>
    <lineage>
        <taxon>Bacteria</taxon>
        <taxon>Bacillati</taxon>
        <taxon>Actinomycetota</taxon>
        <taxon>Actinomycetes</taxon>
        <taxon>Micrococcales</taxon>
        <taxon>Intrasporangiaceae</taxon>
        <taxon>Janibacter</taxon>
    </lineage>
</organism>
<dbReference type="Proteomes" id="UP000182938">
    <property type="component" value="Chromosome"/>
</dbReference>
<dbReference type="KEGG" id="jte:ASJ30_01215"/>
<feature type="region of interest" description="Disordered" evidence="1">
    <location>
        <begin position="31"/>
        <end position="62"/>
    </location>
</feature>
<dbReference type="PROSITE" id="PS51257">
    <property type="entry name" value="PROKAR_LIPOPROTEIN"/>
    <property type="match status" value="1"/>
</dbReference>
<dbReference type="RefSeq" id="WP_072623502.1">
    <property type="nucleotide sequence ID" value="NZ_CP013290.1"/>
</dbReference>
<dbReference type="EMBL" id="CP013290">
    <property type="protein sequence ID" value="APH00320.1"/>
    <property type="molecule type" value="Genomic_DNA"/>
</dbReference>
<feature type="domain" description="SGNH" evidence="3">
    <location>
        <begin position="82"/>
        <end position="140"/>
    </location>
</feature>